<evidence type="ECO:0000313" key="2">
    <source>
        <dbReference type="Proteomes" id="UP001225596"/>
    </source>
</evidence>
<dbReference type="PANTHER" id="PTHR42110">
    <property type="entry name" value="L-ASPARAGINASE, PUTATIVE (AFU_ORTHOLOGUE AFUA_3G11890)-RELATED"/>
    <property type="match status" value="1"/>
</dbReference>
<proteinExistence type="predicted"/>
<protein>
    <submittedName>
        <fullName evidence="1">Asparaginase</fullName>
    </submittedName>
</protein>
<accession>A0ABU1BJ68</accession>
<dbReference type="EMBL" id="JAUYVH010000001">
    <property type="protein sequence ID" value="MDQ9169040.1"/>
    <property type="molecule type" value="Genomic_DNA"/>
</dbReference>
<reference evidence="1 2" key="1">
    <citation type="submission" date="2023-08" db="EMBL/GenBank/DDBJ databases">
        <title>Oxalobacteraceae gen .nov., isolated from river sludge outside the plant.</title>
        <authorList>
            <person name="Zhao S.Y."/>
        </authorList>
    </citation>
    <scope>NUCLEOTIDE SEQUENCE [LARGE SCALE GENOMIC DNA]</scope>
    <source>
        <strain evidence="1 2">R-40</strain>
    </source>
</reference>
<name>A0ABU1BJ68_9BURK</name>
<dbReference type="Proteomes" id="UP001225596">
    <property type="component" value="Unassembled WGS sequence"/>
</dbReference>
<gene>
    <name evidence="1" type="ORF">Q8A64_01315</name>
</gene>
<dbReference type="Pfam" id="PF06089">
    <property type="entry name" value="Asparaginase_II"/>
    <property type="match status" value="1"/>
</dbReference>
<evidence type="ECO:0000313" key="1">
    <source>
        <dbReference type="EMBL" id="MDQ9169040.1"/>
    </source>
</evidence>
<dbReference type="InterPro" id="IPR010349">
    <property type="entry name" value="Asparaginase_II"/>
</dbReference>
<dbReference type="PANTHER" id="PTHR42110:SF1">
    <property type="entry name" value="L-ASPARAGINASE, PUTATIVE (AFU_ORTHOLOGUE AFUA_3G11890)-RELATED"/>
    <property type="match status" value="1"/>
</dbReference>
<dbReference type="RefSeq" id="WP_338434862.1">
    <property type="nucleotide sequence ID" value="NZ_JAUYVH010000001.1"/>
</dbReference>
<keyword evidence="2" id="KW-1185">Reference proteome</keyword>
<organism evidence="1 2">
    <name type="scientific">Keguizhuia sedimenti</name>
    <dbReference type="NCBI Taxonomy" id="3064264"/>
    <lineage>
        <taxon>Bacteria</taxon>
        <taxon>Pseudomonadati</taxon>
        <taxon>Pseudomonadota</taxon>
        <taxon>Betaproteobacteria</taxon>
        <taxon>Burkholderiales</taxon>
        <taxon>Oxalobacteraceae</taxon>
        <taxon>Keguizhuia</taxon>
    </lineage>
</organism>
<sequence length="346" mass="36785">MRPLALAEVTRGDFVESIHMGCVAVVNAQGELLYCAGDPHFWTFTRSTLKPFQAIPFVHAGGAAHFGFAAPELALMCASHSGEPVHADIVQSMLQKAGCHEQDLQCGCHIPIALSTADMHASCEMTFSQLHNNCSGKHAGFLAYCRQHGLDLRTYLDPQHPLQQAVRESVAHFSSVSGSSLRMGIDGCSAPNYAVPLSRLALAYARFAQGAPDLHYGDAPRILFDAMAAYPELVSGNGRADLKLSKIGRGDWVSKAGAEGVQAIGVRSAGLGIAIKITDGNSRALAAVAMTVLRQLGLLRASGDASLADLAEPSVFNCNGRVVGKVRSAFKLKPSSERLHKPMPSR</sequence>
<comment type="caution">
    <text evidence="1">The sequence shown here is derived from an EMBL/GenBank/DDBJ whole genome shotgun (WGS) entry which is preliminary data.</text>
</comment>